<dbReference type="CDD" id="cd04725">
    <property type="entry name" value="OMP_decarboxylase_like"/>
    <property type="match status" value="1"/>
</dbReference>
<keyword evidence="19" id="KW-1133">Transmembrane helix</keyword>
<keyword evidence="21" id="KW-0456">Lyase</keyword>
<evidence type="ECO:0000256" key="7">
    <source>
        <dbReference type="ARBA" id="ARBA00012321"/>
    </source>
</evidence>
<keyword evidence="20" id="KW-0472">Membrane</keyword>
<feature type="binding site" evidence="24">
    <location>
        <position position="1368"/>
    </location>
    <ligand>
        <name>substrate</name>
    </ligand>
</feature>
<feature type="compositionally biased region" description="Low complexity" evidence="25">
    <location>
        <begin position="526"/>
        <end position="538"/>
    </location>
</feature>
<dbReference type="InterPro" id="IPR011009">
    <property type="entry name" value="Kinase-like_dom_sf"/>
</dbReference>
<dbReference type="PANTHER" id="PTHR19278:SF9">
    <property type="entry name" value="URIDINE 5'-MONOPHOSPHATE SYNTHASE"/>
    <property type="match status" value="1"/>
</dbReference>
<dbReference type="InterPro" id="IPR038357">
    <property type="entry name" value="KEN_sf"/>
</dbReference>
<dbReference type="UniPathway" id="UPA00070">
    <property type="reaction ID" value="UER00119"/>
</dbReference>
<dbReference type="SMART" id="SM00564">
    <property type="entry name" value="PQQ"/>
    <property type="match status" value="4"/>
</dbReference>
<dbReference type="CDD" id="cd09769">
    <property type="entry name" value="Luminal_IRE1"/>
    <property type="match status" value="1"/>
</dbReference>
<dbReference type="SUPFAM" id="SSF50998">
    <property type="entry name" value="Quinoprotein alcohol dehydrogenase-like"/>
    <property type="match status" value="1"/>
</dbReference>
<feature type="binding site" evidence="24">
    <location>
        <position position="1308"/>
    </location>
    <ligand>
        <name>substrate</name>
    </ligand>
</feature>
<keyword evidence="15" id="KW-0418">Kinase</keyword>
<feature type="active site" description="For OMPdecase activity" evidence="23">
    <location>
        <position position="1246"/>
    </location>
</feature>
<comment type="similarity">
    <text evidence="5">In the C-terminal section; belongs to the OMP decarboxylase family.</text>
</comment>
<dbReference type="InterPro" id="IPR000836">
    <property type="entry name" value="PRTase_dom"/>
</dbReference>
<dbReference type="GO" id="GO:0004540">
    <property type="term" value="F:RNA nuclease activity"/>
    <property type="evidence" value="ECO:0007669"/>
    <property type="project" value="InterPro"/>
</dbReference>
<dbReference type="Pfam" id="PF00069">
    <property type="entry name" value="Pkinase"/>
    <property type="match status" value="1"/>
</dbReference>
<sequence length="1426" mass="157677">MYGKVHMCVLLLLVAALGYTAEEKIASPSSLSQQQDCTAVAKDEETMLVFSTLGGGLTAIDPLTGETRWSIADEPAIRVPTPSDASAHYLPDPRDGSLYRMNGIEGGLKKLPYTIPQLVASAPCRSSDGILYSGKKSDVWFLIDPKTGQREKVLGFGGAPPQTSYKDADGTDSIGWATSRAVYLGRTQYTVMMYDSLATDRNSKPWNVTFFDYTAHSMAPELTKEYEFLHLTSSSSGLTATFEQNKGTPMWQKDLSSPVVAVFLLGSEGLLSVPFQTVSDDVLQEINERAKSGNFDDMKLFETVYIGEAGNNLYALPSLVDKNTATLPSEPSINLLGGPLKGRPSSSSSSSLGENNQEDDFGRELISKANRLGGKNENIIILGHYQTPKTDDRIKLDIVPSGPSSMGKGFWKHQELSTMLVVGAPGVALPKLKTPKRSQNTIGVQTSDGEKRELDYGETNETNHMKLQGSTDLVWAVFSRIYMDTKLWLDDQPNKLPTIMFITMFGLVVFGFYYINLQMKALKEQSQQGSQTSNSNRSGSGGSGGSDSGSYSEPIDFGDGEMRVGKINFNTQNVLGKGCEGTFVFRGMFEKREVAVKRILPGCFTLADREVTLLRESDAHENVVRYFCTEQDRQFRYIAVELCAATLQDYVDGKGTSTVVAANTVTVGLLRKKISTLDILRQATSGLMHLHSLSIVHRDIKPQNILLSLPDNRLRVRAMISDFGLCKKLNYGKASFSRRSGVTGTDGWIAPEMQRGQRATTSVDIFSLGCVFYYVLSDGFHPFGDNLKRQANILSNEFDLGMLRRENSQPDCRTILAEELVNDMIQAEPGKRPSAKSVAKHPLFWSNDRILAFLQDVSDRVEKLEVMTEPLRSLEKNARFVVREDWSRYLDAEITADLRKFRGYQGYSVRDLLRALRNKGALNKVTTVKMLSDLKMKDLAVKLFDINAFKFGDFKMKVGINSPVYFDLRVIVSHPDVMNMLSDMLLEFIVDKKLNTSGIHLCGVPYTALPLATLISIKANEPMVIRRKEAKKYGTKKLIEGKFDAGDKCLIIEDVVTSGSSILETVDDLRSEGLVVTDAIVVVDREQGGAQNTEERGVRMHSLFTLSYLMQVMLETNRIEESTVKAVAKYIEACQIRSDGSFMKNGTKVVNELSRTRMSFEARADLAKCPLAKDLMKLIATKKTTLCLAADMTKSEEILNLADAVGPYICLLKTHCDIISDFSEQFVRSLQSLARQHNFLLLEDRKFADIGNTVAQQYVGGLHRIADWADLVTVHALPGQGILKGLKSAVNADRPLASRGVFLLAEMSTEGTLTDEKYSTATMKMATEMDTDFVAGIVCQRKDLVASPGLLQLTPGVKLEEGVDGLGQLYDSPERVVKERGADICVVGRGILSSKTPSETARIYRDRLWEAYQERIGDEEKNGADN</sequence>
<evidence type="ECO:0000256" key="5">
    <source>
        <dbReference type="ARBA" id="ARBA00009769"/>
    </source>
</evidence>
<comment type="pathway">
    <text evidence="3">Pyrimidine metabolism; UMP biosynthesis via de novo pathway; UMP from orotate: step 1/2.</text>
</comment>
<feature type="active site" description="For OMPdecase activity" evidence="23">
    <location>
        <position position="1244"/>
    </location>
</feature>
<proteinExistence type="inferred from homology"/>
<keyword evidence="17" id="KW-0067">ATP-binding</keyword>
<dbReference type="Gene3D" id="3.20.20.70">
    <property type="entry name" value="Aldolase class I"/>
    <property type="match status" value="1"/>
</dbReference>
<evidence type="ECO:0000259" key="28">
    <source>
        <dbReference type="PROSITE" id="PS51392"/>
    </source>
</evidence>
<keyword evidence="18" id="KW-0665">Pyrimidine biosynthesis</keyword>
<dbReference type="InterPro" id="IPR011047">
    <property type="entry name" value="Quinoprotein_ADH-like_sf"/>
</dbReference>
<comment type="pathway">
    <text evidence="2">Pyrimidine metabolism; UMP biosynthesis via de novo pathway; UMP from orotate: step 2/2.</text>
</comment>
<evidence type="ECO:0000313" key="30">
    <source>
        <dbReference type="Proteomes" id="UP000075881"/>
    </source>
</evidence>
<dbReference type="STRING" id="43041.A0A182JTD1"/>
<dbReference type="InterPro" id="IPR013785">
    <property type="entry name" value="Aldolase_TIM"/>
</dbReference>
<evidence type="ECO:0000256" key="18">
    <source>
        <dbReference type="ARBA" id="ARBA00022975"/>
    </source>
</evidence>
<dbReference type="EC" id="2.4.2.10" evidence="6"/>
<evidence type="ECO:0000256" key="13">
    <source>
        <dbReference type="ARBA" id="ARBA00022692"/>
    </source>
</evidence>
<dbReference type="GO" id="GO:0004674">
    <property type="term" value="F:protein serine/threonine kinase activity"/>
    <property type="evidence" value="ECO:0007669"/>
    <property type="project" value="UniProtKB-KW"/>
</dbReference>
<evidence type="ECO:0000256" key="11">
    <source>
        <dbReference type="ARBA" id="ARBA00022676"/>
    </source>
</evidence>
<evidence type="ECO:0000256" key="2">
    <source>
        <dbReference type="ARBA" id="ARBA00004861"/>
    </source>
</evidence>
<keyword evidence="30" id="KW-1185">Reference proteome</keyword>
<keyword evidence="14" id="KW-0547">Nucleotide-binding</keyword>
<keyword evidence="11" id="KW-0328">Glycosyltransferase</keyword>
<feature type="domain" description="KEN" evidence="28">
    <location>
        <begin position="847"/>
        <end position="978"/>
    </location>
</feature>
<dbReference type="GO" id="GO:0044205">
    <property type="term" value="P:'de novo' UMP biosynthetic process"/>
    <property type="evidence" value="ECO:0007669"/>
    <property type="project" value="UniProtKB-UniPathway"/>
</dbReference>
<dbReference type="GO" id="GO:0016020">
    <property type="term" value="C:membrane"/>
    <property type="evidence" value="ECO:0007669"/>
    <property type="project" value="UniProtKB-SubCell"/>
</dbReference>
<dbReference type="FunFam" id="3.20.20.70:FF:000245">
    <property type="entry name" value="Bifunctional UMP-synthetase"/>
    <property type="match status" value="1"/>
</dbReference>
<dbReference type="InterPro" id="IPR023031">
    <property type="entry name" value="OPRT"/>
</dbReference>
<protein>
    <recommendedName>
        <fullName evidence="9">Uridine 5'-monophosphate synthase</fullName>
        <ecNumber evidence="6">2.4.2.10</ecNumber>
        <ecNumber evidence="8">2.7.11.1</ecNumber>
        <ecNumber evidence="7">4.1.1.23</ecNumber>
    </recommendedName>
</protein>
<organism evidence="29 30">
    <name type="scientific">Anopheles christyi</name>
    <dbReference type="NCBI Taxonomy" id="43041"/>
    <lineage>
        <taxon>Eukaryota</taxon>
        <taxon>Metazoa</taxon>
        <taxon>Ecdysozoa</taxon>
        <taxon>Arthropoda</taxon>
        <taxon>Hexapoda</taxon>
        <taxon>Insecta</taxon>
        <taxon>Pterygota</taxon>
        <taxon>Neoptera</taxon>
        <taxon>Endopterygota</taxon>
        <taxon>Diptera</taxon>
        <taxon>Nematocera</taxon>
        <taxon>Culicoidea</taxon>
        <taxon>Culicidae</taxon>
        <taxon>Anophelinae</taxon>
        <taxon>Anopheles</taxon>
    </lineage>
</organism>
<dbReference type="GO" id="GO:0005524">
    <property type="term" value="F:ATP binding"/>
    <property type="evidence" value="ECO:0007669"/>
    <property type="project" value="UniProtKB-KW"/>
</dbReference>
<dbReference type="HAMAP" id="MF_01208">
    <property type="entry name" value="PyrE"/>
    <property type="match status" value="1"/>
</dbReference>
<evidence type="ECO:0000256" key="8">
    <source>
        <dbReference type="ARBA" id="ARBA00012513"/>
    </source>
</evidence>
<accession>A0A182JTD1</accession>
<dbReference type="InterPro" id="IPR008271">
    <property type="entry name" value="Ser/Thr_kinase_AS"/>
</dbReference>
<dbReference type="Gene3D" id="3.30.200.20">
    <property type="entry name" value="Phosphorylase Kinase, domain 1"/>
    <property type="match status" value="1"/>
</dbReference>
<feature type="region of interest" description="Disordered" evidence="25">
    <location>
        <begin position="330"/>
        <end position="361"/>
    </location>
</feature>
<keyword evidence="16" id="KW-0210">Decarboxylase</keyword>
<dbReference type="SMART" id="SM00934">
    <property type="entry name" value="OMPdecase"/>
    <property type="match status" value="1"/>
</dbReference>
<dbReference type="InterPro" id="IPR014732">
    <property type="entry name" value="OMPdecase"/>
</dbReference>
<feature type="binding site" evidence="24">
    <location>
        <position position="1213"/>
    </location>
    <ligand>
        <name>substrate</name>
    </ligand>
</feature>
<dbReference type="EC" id="4.1.1.23" evidence="7"/>
<dbReference type="Gene3D" id="1.10.510.10">
    <property type="entry name" value="Transferase(Phosphotransferase) domain 1"/>
    <property type="match status" value="1"/>
</dbReference>
<evidence type="ECO:0000256" key="12">
    <source>
        <dbReference type="ARBA" id="ARBA00022679"/>
    </source>
</evidence>
<feature type="binding site" evidence="24">
    <location>
        <position position="1388"/>
    </location>
    <ligand>
        <name>substrate</name>
    </ligand>
</feature>
<keyword evidence="22" id="KW-0511">Multifunctional enzyme</keyword>
<dbReference type="EnsemblMetazoa" id="ACHR001763-RA">
    <property type="protein sequence ID" value="ACHR001763-PA"/>
    <property type="gene ID" value="ACHR001763"/>
</dbReference>
<dbReference type="SMART" id="SM00220">
    <property type="entry name" value="S_TKc"/>
    <property type="match status" value="1"/>
</dbReference>
<reference evidence="30" key="1">
    <citation type="submission" date="2013-03" db="EMBL/GenBank/DDBJ databases">
        <title>The Genome Sequence of Anopheles christyi ACHKN1017.</title>
        <authorList>
            <consortium name="The Broad Institute Genomics Platform"/>
            <person name="Neafsey D.E."/>
            <person name="Besansky N."/>
            <person name="Walker B."/>
            <person name="Young S.K."/>
            <person name="Zeng Q."/>
            <person name="Gargeya S."/>
            <person name="Fitzgerald M."/>
            <person name="Haas B."/>
            <person name="Abouelleil A."/>
            <person name="Allen A.W."/>
            <person name="Alvarado L."/>
            <person name="Arachchi H.M."/>
            <person name="Berlin A.M."/>
            <person name="Chapman S.B."/>
            <person name="Gainer-Dewar J."/>
            <person name="Goldberg J."/>
            <person name="Griggs A."/>
            <person name="Gujja S."/>
            <person name="Hansen M."/>
            <person name="Howarth C."/>
            <person name="Imamovic A."/>
            <person name="Ireland A."/>
            <person name="Larimer J."/>
            <person name="McCowan C."/>
            <person name="Murphy C."/>
            <person name="Pearson M."/>
            <person name="Poon T.W."/>
            <person name="Priest M."/>
            <person name="Roberts A."/>
            <person name="Saif S."/>
            <person name="Shea T."/>
            <person name="Sisk P."/>
            <person name="Sykes S."/>
            <person name="Wortman J."/>
            <person name="Nusbaum C."/>
            <person name="Birren B."/>
        </authorList>
    </citation>
    <scope>NUCLEOTIDE SEQUENCE [LARGE SCALE GENOMIC DNA]</scope>
    <source>
        <strain evidence="30">ACHKN1017</strain>
    </source>
</reference>
<dbReference type="InterPro" id="IPR001754">
    <property type="entry name" value="OMPdeCOase_dom"/>
</dbReference>
<dbReference type="FunFam" id="3.30.200.20:FF:000077">
    <property type="entry name" value="Putative Serine/threonine-protein kinase/endoribonuclease IRE1"/>
    <property type="match status" value="1"/>
</dbReference>
<dbReference type="Pfam" id="PF06479">
    <property type="entry name" value="Ribonuc_2-5A"/>
    <property type="match status" value="1"/>
</dbReference>
<keyword evidence="10" id="KW-0723">Serine/threonine-protein kinase</keyword>
<dbReference type="PROSITE" id="PS00108">
    <property type="entry name" value="PROTEIN_KINASE_ST"/>
    <property type="match status" value="1"/>
</dbReference>
<dbReference type="Proteomes" id="UP000075881">
    <property type="component" value="Unassembled WGS sequence"/>
</dbReference>
<feature type="active site" description="For OMPdecase activity" evidence="23">
    <location>
        <position position="1249"/>
    </location>
</feature>
<dbReference type="PROSITE" id="PS51392">
    <property type="entry name" value="KEN"/>
    <property type="match status" value="1"/>
</dbReference>
<evidence type="ECO:0000256" key="4">
    <source>
        <dbReference type="ARBA" id="ARBA00006221"/>
    </source>
</evidence>
<evidence type="ECO:0000259" key="27">
    <source>
        <dbReference type="PROSITE" id="PS50011"/>
    </source>
</evidence>
<dbReference type="NCBIfam" id="TIGR00336">
    <property type="entry name" value="pyrE"/>
    <property type="match status" value="1"/>
</dbReference>
<evidence type="ECO:0000256" key="3">
    <source>
        <dbReference type="ARBA" id="ARBA00004889"/>
    </source>
</evidence>
<dbReference type="PROSITE" id="PS50011">
    <property type="entry name" value="PROTEIN_KINASE_DOM"/>
    <property type="match status" value="1"/>
</dbReference>
<evidence type="ECO:0000256" key="9">
    <source>
        <dbReference type="ARBA" id="ARBA00015047"/>
    </source>
</evidence>
<evidence type="ECO:0000256" key="26">
    <source>
        <dbReference type="SAM" id="SignalP"/>
    </source>
</evidence>
<keyword evidence="12" id="KW-0808">Transferase</keyword>
<evidence type="ECO:0000256" key="6">
    <source>
        <dbReference type="ARBA" id="ARBA00011971"/>
    </source>
</evidence>
<dbReference type="GO" id="GO:0004590">
    <property type="term" value="F:orotidine-5'-phosphate decarboxylase activity"/>
    <property type="evidence" value="ECO:0007669"/>
    <property type="project" value="UniProtKB-EC"/>
</dbReference>
<dbReference type="FunFam" id="3.40.50.2020:FF:000025">
    <property type="entry name" value="Uridine monophosphate synthetase"/>
    <property type="match status" value="1"/>
</dbReference>
<dbReference type="SUPFAM" id="SSF56112">
    <property type="entry name" value="Protein kinase-like (PK-like)"/>
    <property type="match status" value="1"/>
</dbReference>
<name>A0A182JTD1_9DIPT</name>
<feature type="binding site" evidence="24">
    <location>
        <position position="1389"/>
    </location>
    <ligand>
        <name>substrate</name>
    </ligand>
</feature>
<evidence type="ECO:0000256" key="15">
    <source>
        <dbReference type="ARBA" id="ARBA00022777"/>
    </source>
</evidence>
<dbReference type="GO" id="GO:0004588">
    <property type="term" value="F:orotate phosphoribosyltransferase activity"/>
    <property type="evidence" value="ECO:0007669"/>
    <property type="project" value="UniProtKB-EC"/>
</dbReference>
<dbReference type="SUPFAM" id="SSF51366">
    <property type="entry name" value="Ribulose-phoshate binding barrel"/>
    <property type="match status" value="1"/>
</dbReference>
<dbReference type="GO" id="GO:0006397">
    <property type="term" value="P:mRNA processing"/>
    <property type="evidence" value="ECO:0007669"/>
    <property type="project" value="InterPro"/>
</dbReference>
<reference evidence="29" key="2">
    <citation type="submission" date="2020-05" db="UniProtKB">
        <authorList>
            <consortium name="EnsemblMetazoa"/>
        </authorList>
    </citation>
    <scope>IDENTIFICATION</scope>
    <source>
        <strain evidence="29">ACHKN1017</strain>
    </source>
</reference>
<dbReference type="InterPro" id="IPR029057">
    <property type="entry name" value="PRTase-like"/>
</dbReference>
<comment type="subcellular location">
    <subcellularLocation>
        <location evidence="1">Membrane</location>
        <topology evidence="1">Single-pass type I membrane protein</topology>
    </subcellularLocation>
</comment>
<dbReference type="Pfam" id="PF00215">
    <property type="entry name" value="OMPdecase"/>
    <property type="match status" value="1"/>
</dbReference>
<dbReference type="InterPro" id="IPR000719">
    <property type="entry name" value="Prot_kinase_dom"/>
</dbReference>
<dbReference type="Gene3D" id="1.20.1440.180">
    <property type="entry name" value="KEN domain"/>
    <property type="match status" value="1"/>
</dbReference>
<evidence type="ECO:0000256" key="20">
    <source>
        <dbReference type="ARBA" id="ARBA00023136"/>
    </source>
</evidence>
<evidence type="ECO:0000256" key="16">
    <source>
        <dbReference type="ARBA" id="ARBA00022793"/>
    </source>
</evidence>
<evidence type="ECO:0000256" key="1">
    <source>
        <dbReference type="ARBA" id="ARBA00004479"/>
    </source>
</evidence>
<feature type="region of interest" description="Disordered" evidence="25">
    <location>
        <begin position="526"/>
        <end position="552"/>
    </location>
</feature>
<comment type="similarity">
    <text evidence="4">In the N-terminal section; belongs to the purine/pyrimidine phosphoribosyltransferase family.</text>
</comment>
<evidence type="ECO:0000256" key="19">
    <source>
        <dbReference type="ARBA" id="ARBA00022989"/>
    </source>
</evidence>
<dbReference type="InterPro" id="IPR011060">
    <property type="entry name" value="RibuloseP-bd_barrel"/>
</dbReference>
<dbReference type="PANTHER" id="PTHR19278">
    <property type="entry name" value="OROTATE PHOSPHORIBOSYLTRANSFERASE"/>
    <property type="match status" value="1"/>
</dbReference>
<keyword evidence="26" id="KW-0732">Signal</keyword>
<feature type="signal peptide" evidence="26">
    <location>
        <begin position="1"/>
        <end position="22"/>
    </location>
</feature>
<dbReference type="CDD" id="cd13982">
    <property type="entry name" value="STKc_IRE1"/>
    <property type="match status" value="1"/>
</dbReference>
<feature type="binding site" evidence="24">
    <location>
        <position position="1191"/>
    </location>
    <ligand>
        <name>substrate</name>
    </ligand>
</feature>
<dbReference type="SUPFAM" id="SSF53271">
    <property type="entry name" value="PRTase-like"/>
    <property type="match status" value="1"/>
</dbReference>
<evidence type="ECO:0000256" key="25">
    <source>
        <dbReference type="SAM" id="MobiDB-lite"/>
    </source>
</evidence>
<evidence type="ECO:0000256" key="17">
    <source>
        <dbReference type="ARBA" id="ARBA00022840"/>
    </source>
</evidence>
<dbReference type="EC" id="2.7.11.1" evidence="8"/>
<dbReference type="VEuPathDB" id="VectorBase:ACHR001763"/>
<dbReference type="InterPro" id="IPR015943">
    <property type="entry name" value="WD40/YVTN_repeat-like_dom_sf"/>
</dbReference>
<dbReference type="GO" id="GO:0006207">
    <property type="term" value="P:'de novo' pyrimidine nucleobase biosynthetic process"/>
    <property type="evidence" value="ECO:0007669"/>
    <property type="project" value="InterPro"/>
</dbReference>
<dbReference type="InterPro" id="IPR018391">
    <property type="entry name" value="PQQ_b-propeller_rpt"/>
</dbReference>
<dbReference type="Pfam" id="PF00156">
    <property type="entry name" value="Pribosyltran"/>
    <property type="match status" value="1"/>
</dbReference>
<dbReference type="CDD" id="cd06223">
    <property type="entry name" value="PRTases_typeI"/>
    <property type="match status" value="1"/>
</dbReference>
<evidence type="ECO:0000256" key="24">
    <source>
        <dbReference type="PIRSR" id="PIRSR614732-2"/>
    </source>
</evidence>
<evidence type="ECO:0000256" key="14">
    <source>
        <dbReference type="ARBA" id="ARBA00022741"/>
    </source>
</evidence>
<dbReference type="InterPro" id="IPR018089">
    <property type="entry name" value="OMPdecase_AS"/>
</dbReference>
<evidence type="ECO:0000256" key="21">
    <source>
        <dbReference type="ARBA" id="ARBA00023239"/>
    </source>
</evidence>
<dbReference type="NCBIfam" id="TIGR01740">
    <property type="entry name" value="pyrF"/>
    <property type="match status" value="1"/>
</dbReference>
<keyword evidence="13" id="KW-0812">Transmembrane</keyword>
<dbReference type="InterPro" id="IPR010513">
    <property type="entry name" value="KEN_dom"/>
</dbReference>
<evidence type="ECO:0000256" key="10">
    <source>
        <dbReference type="ARBA" id="ARBA00022527"/>
    </source>
</evidence>
<feature type="chain" id="PRO_5008124615" description="Uridine 5'-monophosphate synthase" evidence="26">
    <location>
        <begin position="23"/>
        <end position="1426"/>
    </location>
</feature>
<dbReference type="Gene3D" id="2.130.10.10">
    <property type="entry name" value="YVTN repeat-like/Quinoprotein amine dehydrogenase"/>
    <property type="match status" value="1"/>
</dbReference>
<dbReference type="GO" id="GO:0034976">
    <property type="term" value="P:response to endoplasmic reticulum stress"/>
    <property type="evidence" value="ECO:0007669"/>
    <property type="project" value="UniProtKB-ARBA"/>
</dbReference>
<dbReference type="Gene3D" id="3.40.50.2020">
    <property type="match status" value="1"/>
</dbReference>
<feature type="domain" description="Protein kinase" evidence="27">
    <location>
        <begin position="569"/>
        <end position="844"/>
    </location>
</feature>
<evidence type="ECO:0000256" key="22">
    <source>
        <dbReference type="ARBA" id="ARBA00023268"/>
    </source>
</evidence>
<dbReference type="PROSITE" id="PS00156">
    <property type="entry name" value="OMPDECASE"/>
    <property type="match status" value="1"/>
</dbReference>
<evidence type="ECO:0000313" key="29">
    <source>
        <dbReference type="EnsemblMetazoa" id="ACHR001763-PA"/>
    </source>
</evidence>
<dbReference type="InterPro" id="IPR004467">
    <property type="entry name" value="Or_phspho_trans_dom"/>
</dbReference>
<evidence type="ECO:0000256" key="23">
    <source>
        <dbReference type="PIRSR" id="PIRSR614732-1"/>
    </source>
</evidence>